<dbReference type="GO" id="GO:0000272">
    <property type="term" value="P:polysaccharide catabolic process"/>
    <property type="evidence" value="ECO:0007669"/>
    <property type="project" value="InterPro"/>
</dbReference>
<dbReference type="Gene3D" id="1.10.1330.10">
    <property type="entry name" value="Dockerin domain"/>
    <property type="match status" value="1"/>
</dbReference>
<name>X0UG23_9ZZZZ</name>
<dbReference type="AlphaFoldDB" id="X0UG23"/>
<dbReference type="InterPro" id="IPR036439">
    <property type="entry name" value="Dockerin_dom_sf"/>
</dbReference>
<sequence length="54" mass="5571">MRLVLLVLAVLAFGCAEPCPSEPGCGLQGDIDNDGLVGATDLLILKQNLGNTCE</sequence>
<protein>
    <recommendedName>
        <fullName evidence="2">Dockerin domain-containing protein</fullName>
    </recommendedName>
</protein>
<evidence type="ECO:0000313" key="1">
    <source>
        <dbReference type="EMBL" id="GAF98271.1"/>
    </source>
</evidence>
<dbReference type="PROSITE" id="PS51257">
    <property type="entry name" value="PROKAR_LIPOPROTEIN"/>
    <property type="match status" value="1"/>
</dbReference>
<gene>
    <name evidence="1" type="ORF">S01H1_28607</name>
</gene>
<dbReference type="InterPro" id="IPR018247">
    <property type="entry name" value="EF_Hand_1_Ca_BS"/>
</dbReference>
<dbReference type="EMBL" id="BARS01017492">
    <property type="protein sequence ID" value="GAF98271.1"/>
    <property type="molecule type" value="Genomic_DNA"/>
</dbReference>
<organism evidence="1">
    <name type="scientific">marine sediment metagenome</name>
    <dbReference type="NCBI Taxonomy" id="412755"/>
    <lineage>
        <taxon>unclassified sequences</taxon>
        <taxon>metagenomes</taxon>
        <taxon>ecological metagenomes</taxon>
    </lineage>
</organism>
<dbReference type="SUPFAM" id="SSF63446">
    <property type="entry name" value="Type I dockerin domain"/>
    <property type="match status" value="1"/>
</dbReference>
<reference evidence="1" key="1">
    <citation type="journal article" date="2014" name="Front. Microbiol.">
        <title>High frequency of phylogenetically diverse reductive dehalogenase-homologous genes in deep subseafloor sedimentary metagenomes.</title>
        <authorList>
            <person name="Kawai M."/>
            <person name="Futagami T."/>
            <person name="Toyoda A."/>
            <person name="Takaki Y."/>
            <person name="Nishi S."/>
            <person name="Hori S."/>
            <person name="Arai W."/>
            <person name="Tsubouchi T."/>
            <person name="Morono Y."/>
            <person name="Uchiyama I."/>
            <person name="Ito T."/>
            <person name="Fujiyama A."/>
            <person name="Inagaki F."/>
            <person name="Takami H."/>
        </authorList>
    </citation>
    <scope>NUCLEOTIDE SEQUENCE</scope>
    <source>
        <strain evidence="1">Expedition CK06-06</strain>
    </source>
</reference>
<evidence type="ECO:0008006" key="2">
    <source>
        <dbReference type="Google" id="ProtNLM"/>
    </source>
</evidence>
<dbReference type="PROSITE" id="PS00018">
    <property type="entry name" value="EF_HAND_1"/>
    <property type="match status" value="1"/>
</dbReference>
<accession>X0UG23</accession>
<comment type="caution">
    <text evidence="1">The sequence shown here is derived from an EMBL/GenBank/DDBJ whole genome shotgun (WGS) entry which is preliminary data.</text>
</comment>
<proteinExistence type="predicted"/>